<name>A0ABQ3VGI7_9CHLR</name>
<gene>
    <name evidence="5" type="ORF">KSZ_31410</name>
</gene>
<organism evidence="5 6">
    <name type="scientific">Dictyobacter formicarum</name>
    <dbReference type="NCBI Taxonomy" id="2778368"/>
    <lineage>
        <taxon>Bacteria</taxon>
        <taxon>Bacillati</taxon>
        <taxon>Chloroflexota</taxon>
        <taxon>Ktedonobacteria</taxon>
        <taxon>Ktedonobacterales</taxon>
        <taxon>Dictyobacteraceae</taxon>
        <taxon>Dictyobacter</taxon>
    </lineage>
</organism>
<dbReference type="PANTHER" id="PTHR43537:SF5">
    <property type="entry name" value="UXU OPERON TRANSCRIPTIONAL REGULATOR"/>
    <property type="match status" value="1"/>
</dbReference>
<feature type="domain" description="HTH gntR-type" evidence="4">
    <location>
        <begin position="11"/>
        <end position="79"/>
    </location>
</feature>
<accession>A0ABQ3VGI7</accession>
<dbReference type="EMBL" id="BNJJ01000008">
    <property type="protein sequence ID" value="GHO85135.1"/>
    <property type="molecule type" value="Genomic_DNA"/>
</dbReference>
<evidence type="ECO:0000313" key="5">
    <source>
        <dbReference type="EMBL" id="GHO85135.1"/>
    </source>
</evidence>
<proteinExistence type="predicted"/>
<dbReference type="InterPro" id="IPR036390">
    <property type="entry name" value="WH_DNA-bd_sf"/>
</dbReference>
<dbReference type="SUPFAM" id="SSF46785">
    <property type="entry name" value="Winged helix' DNA-binding domain"/>
    <property type="match status" value="1"/>
</dbReference>
<reference evidence="5 6" key="1">
    <citation type="journal article" date="2021" name="Int. J. Syst. Evol. Microbiol.">
        <title>Reticulibacter mediterranei gen. nov., sp. nov., within the new family Reticulibacteraceae fam. nov., and Ktedonospora formicarum gen. nov., sp. nov., Ktedonobacter robiniae sp. nov., Dictyobacter formicarum sp. nov. and Dictyobacter arantiisoli sp. nov., belonging to the class Ktedonobacteria.</title>
        <authorList>
            <person name="Yabe S."/>
            <person name="Zheng Y."/>
            <person name="Wang C.M."/>
            <person name="Sakai Y."/>
            <person name="Abe K."/>
            <person name="Yokota A."/>
            <person name="Donadio S."/>
            <person name="Cavaletti L."/>
            <person name="Monciardini P."/>
        </authorList>
    </citation>
    <scope>NUCLEOTIDE SEQUENCE [LARGE SCALE GENOMIC DNA]</scope>
    <source>
        <strain evidence="5 6">SOSP1-9</strain>
    </source>
</reference>
<dbReference type="PANTHER" id="PTHR43537">
    <property type="entry name" value="TRANSCRIPTIONAL REGULATOR, GNTR FAMILY"/>
    <property type="match status" value="1"/>
</dbReference>
<evidence type="ECO:0000259" key="4">
    <source>
        <dbReference type="PROSITE" id="PS50949"/>
    </source>
</evidence>
<dbReference type="Pfam" id="PF00392">
    <property type="entry name" value="GntR"/>
    <property type="match status" value="1"/>
</dbReference>
<dbReference type="Proteomes" id="UP000635565">
    <property type="component" value="Unassembled WGS sequence"/>
</dbReference>
<dbReference type="Gene3D" id="1.10.10.10">
    <property type="entry name" value="Winged helix-like DNA-binding domain superfamily/Winged helix DNA-binding domain"/>
    <property type="match status" value="1"/>
</dbReference>
<dbReference type="PROSITE" id="PS50949">
    <property type="entry name" value="HTH_GNTR"/>
    <property type="match status" value="1"/>
</dbReference>
<dbReference type="InterPro" id="IPR008920">
    <property type="entry name" value="TF_FadR/GntR_C"/>
</dbReference>
<evidence type="ECO:0000313" key="6">
    <source>
        <dbReference type="Proteomes" id="UP000635565"/>
    </source>
</evidence>
<keyword evidence="2" id="KW-0238">DNA-binding</keyword>
<sequence>MPTMYNRVQSSKVFEQVAEQIEQRILRGELHSGDRLPTERELCEMFQVSRTAVREAMKTLAQKGLVEMRPGRGTIVINATSRAMRQSLDLMMRVDQTTSSDNLVEVREIFEPEIAARAASRATREEIGALTAAVDSWIAHYMMPLAILPPIMSFTAYWPKPRTIPCFSC</sequence>
<dbReference type="CDD" id="cd07377">
    <property type="entry name" value="WHTH_GntR"/>
    <property type="match status" value="1"/>
</dbReference>
<evidence type="ECO:0000256" key="2">
    <source>
        <dbReference type="ARBA" id="ARBA00023125"/>
    </source>
</evidence>
<dbReference type="Gene3D" id="1.20.120.530">
    <property type="entry name" value="GntR ligand-binding domain-like"/>
    <property type="match status" value="1"/>
</dbReference>
<dbReference type="InterPro" id="IPR036388">
    <property type="entry name" value="WH-like_DNA-bd_sf"/>
</dbReference>
<keyword evidence="1" id="KW-0805">Transcription regulation</keyword>
<dbReference type="InterPro" id="IPR000524">
    <property type="entry name" value="Tscrpt_reg_HTH_GntR"/>
</dbReference>
<dbReference type="SMART" id="SM00345">
    <property type="entry name" value="HTH_GNTR"/>
    <property type="match status" value="1"/>
</dbReference>
<evidence type="ECO:0000256" key="3">
    <source>
        <dbReference type="ARBA" id="ARBA00023163"/>
    </source>
</evidence>
<protein>
    <recommendedName>
        <fullName evidence="4">HTH gntR-type domain-containing protein</fullName>
    </recommendedName>
</protein>
<keyword evidence="3" id="KW-0804">Transcription</keyword>
<evidence type="ECO:0000256" key="1">
    <source>
        <dbReference type="ARBA" id="ARBA00023015"/>
    </source>
</evidence>
<dbReference type="PRINTS" id="PR00035">
    <property type="entry name" value="HTHGNTR"/>
</dbReference>
<keyword evidence="6" id="KW-1185">Reference proteome</keyword>
<comment type="caution">
    <text evidence="5">The sequence shown here is derived from an EMBL/GenBank/DDBJ whole genome shotgun (WGS) entry which is preliminary data.</text>
</comment>
<dbReference type="RefSeq" id="WP_201362785.1">
    <property type="nucleotide sequence ID" value="NZ_BNJJ01000008.1"/>
</dbReference>